<dbReference type="InterPro" id="IPR015500">
    <property type="entry name" value="Peptidase_S8_subtilisin-rel"/>
</dbReference>
<keyword evidence="8" id="KW-1185">Reference proteome</keyword>
<dbReference type="PRINTS" id="PR00723">
    <property type="entry name" value="SUBTILISIN"/>
</dbReference>
<proteinExistence type="inferred from homology"/>
<evidence type="ECO:0000256" key="4">
    <source>
        <dbReference type="ARBA" id="ARBA00022825"/>
    </source>
</evidence>
<protein>
    <submittedName>
        <fullName evidence="7">S8 family serine peptidase</fullName>
    </submittedName>
</protein>
<evidence type="ECO:0000313" key="7">
    <source>
        <dbReference type="EMBL" id="WXB18501.1"/>
    </source>
</evidence>
<dbReference type="InterPro" id="IPR050131">
    <property type="entry name" value="Peptidase_S8_subtilisin-like"/>
</dbReference>
<dbReference type="InterPro" id="IPR000209">
    <property type="entry name" value="Peptidase_S8/S53_dom"/>
</dbReference>
<dbReference type="Pfam" id="PF00082">
    <property type="entry name" value="Peptidase_S8"/>
    <property type="match status" value="1"/>
</dbReference>
<evidence type="ECO:0000256" key="5">
    <source>
        <dbReference type="PROSITE-ProRule" id="PRU01240"/>
    </source>
</evidence>
<accession>A0ABZ2M7L8</accession>
<comment type="similarity">
    <text evidence="1 5">Belongs to the peptidase S8 family.</text>
</comment>
<organism evidence="7 8">
    <name type="scientific">Pendulispora albinea</name>
    <dbReference type="NCBI Taxonomy" id="2741071"/>
    <lineage>
        <taxon>Bacteria</taxon>
        <taxon>Pseudomonadati</taxon>
        <taxon>Myxococcota</taxon>
        <taxon>Myxococcia</taxon>
        <taxon>Myxococcales</taxon>
        <taxon>Sorangiineae</taxon>
        <taxon>Pendulisporaceae</taxon>
        <taxon>Pendulispora</taxon>
    </lineage>
</organism>
<dbReference type="RefSeq" id="WP_394828132.1">
    <property type="nucleotide sequence ID" value="NZ_CP089984.1"/>
</dbReference>
<dbReference type="PROSITE" id="PS51892">
    <property type="entry name" value="SUBTILASE"/>
    <property type="match status" value="1"/>
</dbReference>
<dbReference type="PROSITE" id="PS51257">
    <property type="entry name" value="PROKAR_LIPOPROTEIN"/>
    <property type="match status" value="1"/>
</dbReference>
<evidence type="ECO:0000313" key="8">
    <source>
        <dbReference type="Proteomes" id="UP001370348"/>
    </source>
</evidence>
<dbReference type="EMBL" id="CP089984">
    <property type="protein sequence ID" value="WXB18501.1"/>
    <property type="molecule type" value="Genomic_DNA"/>
</dbReference>
<evidence type="ECO:0000256" key="3">
    <source>
        <dbReference type="ARBA" id="ARBA00022801"/>
    </source>
</evidence>
<evidence type="ECO:0000259" key="6">
    <source>
        <dbReference type="Pfam" id="PF00082"/>
    </source>
</evidence>
<reference evidence="7 8" key="1">
    <citation type="submission" date="2021-12" db="EMBL/GenBank/DDBJ databases">
        <title>Discovery of the Pendulisporaceae a myxobacterial family with distinct sporulation behavior and unique specialized metabolism.</title>
        <authorList>
            <person name="Garcia R."/>
            <person name="Popoff A."/>
            <person name="Bader C.D."/>
            <person name="Loehr J."/>
            <person name="Walesch S."/>
            <person name="Walt C."/>
            <person name="Boldt J."/>
            <person name="Bunk B."/>
            <person name="Haeckl F.J.F.P.J."/>
            <person name="Gunesch A.P."/>
            <person name="Birkelbach J."/>
            <person name="Nuebel U."/>
            <person name="Pietschmann T."/>
            <person name="Bach T."/>
            <person name="Mueller R."/>
        </authorList>
    </citation>
    <scope>NUCLEOTIDE SEQUENCE [LARGE SCALE GENOMIC DNA]</scope>
    <source>
        <strain evidence="7 8">MSr11954</strain>
    </source>
</reference>
<dbReference type="PANTHER" id="PTHR43806">
    <property type="entry name" value="PEPTIDASE S8"/>
    <property type="match status" value="1"/>
</dbReference>
<name>A0ABZ2M7L8_9BACT</name>
<gene>
    <name evidence="7" type="ORF">LZC94_14825</name>
</gene>
<dbReference type="Gene3D" id="3.40.50.200">
    <property type="entry name" value="Peptidase S8/S53 domain"/>
    <property type="match status" value="1"/>
</dbReference>
<dbReference type="SUPFAM" id="SSF52743">
    <property type="entry name" value="Subtilisin-like"/>
    <property type="match status" value="1"/>
</dbReference>
<evidence type="ECO:0000256" key="1">
    <source>
        <dbReference type="ARBA" id="ARBA00011073"/>
    </source>
</evidence>
<comment type="caution">
    <text evidence="5">Lacks conserved residue(s) required for the propagation of feature annotation.</text>
</comment>
<keyword evidence="2" id="KW-0645">Protease</keyword>
<dbReference type="Proteomes" id="UP001370348">
    <property type="component" value="Chromosome"/>
</dbReference>
<dbReference type="InterPro" id="IPR036852">
    <property type="entry name" value="Peptidase_S8/S53_dom_sf"/>
</dbReference>
<dbReference type="PANTHER" id="PTHR43806:SF67">
    <property type="entry name" value="EGF-LIKE DOMAIN-CONTAINING PROTEIN"/>
    <property type="match status" value="1"/>
</dbReference>
<feature type="domain" description="Peptidase S8/S53" evidence="6">
    <location>
        <begin position="185"/>
        <end position="435"/>
    </location>
</feature>
<sequence length="472" mass="47817">MKRFAIDTWIFALALSAGCSSTPASSGLESSGLASPSGAALLGDGVARAMVDGHPPSDVLVYAKGKADLGSEALPTSRAERTTEVHRRLVAHAVNAQQSLRTWLTEQGAATTSFHIVNAVLVKGAAPHLLRQLAARADVAKIALDARVASDAAVETMAVSPSARGIAWGIERTGAPRAWESGFTGAGVVVGLIGSGVRGTHEALRGNFRGLENHGWYDAVDGLLTPYDPVGTGTHIAGIAVGANGIGMAPDARWMACAACRSEGCADSALLKCGEFMLCPRGDACEAAPHVVVAGFGGGRGHTFYNEIIDAWRAAGIIPVFAVGNHGPSCATAHSPGDQPNIISVGATTPNGEVSPFSSRGPSVDGRIAPTLVAPGSHVLSAGLTRDTSYETKSGTAFAAAHVAGGVALLLSVSPNMTFEQVTNAIASSADATAPAGQSCGGIADDVFPNNLAGFGTLNIQKALASVLETGE</sequence>
<keyword evidence="3" id="KW-0378">Hydrolase</keyword>
<evidence type="ECO:0000256" key="2">
    <source>
        <dbReference type="ARBA" id="ARBA00022670"/>
    </source>
</evidence>
<keyword evidence="4" id="KW-0720">Serine protease</keyword>